<reference evidence="1" key="1">
    <citation type="submission" date="2020-07" db="EMBL/GenBank/DDBJ databases">
        <title>Clarias magur genome sequencing, assembly and annotation.</title>
        <authorList>
            <person name="Kushwaha B."/>
            <person name="Kumar R."/>
            <person name="Das P."/>
            <person name="Joshi C.G."/>
            <person name="Kumar D."/>
            <person name="Nagpure N.S."/>
            <person name="Pandey M."/>
            <person name="Agarwal S."/>
            <person name="Srivastava S."/>
            <person name="Singh M."/>
            <person name="Sahoo L."/>
            <person name="Jayasankar P."/>
            <person name="Meher P.K."/>
            <person name="Koringa P.G."/>
            <person name="Iquebal M.A."/>
            <person name="Das S.P."/>
            <person name="Bit A."/>
            <person name="Patnaik S."/>
            <person name="Patel N."/>
            <person name="Shah T.M."/>
            <person name="Hinsu A."/>
            <person name="Jena J.K."/>
        </authorList>
    </citation>
    <scope>NUCLEOTIDE SEQUENCE</scope>
    <source>
        <strain evidence="1">CIFAMagur01</strain>
        <tissue evidence="1">Testis</tissue>
    </source>
</reference>
<proteinExistence type="predicted"/>
<organism evidence="1 2">
    <name type="scientific">Clarias magur</name>
    <name type="common">Asian catfish</name>
    <name type="synonym">Macropteronotus magur</name>
    <dbReference type="NCBI Taxonomy" id="1594786"/>
    <lineage>
        <taxon>Eukaryota</taxon>
        <taxon>Metazoa</taxon>
        <taxon>Chordata</taxon>
        <taxon>Craniata</taxon>
        <taxon>Vertebrata</taxon>
        <taxon>Euteleostomi</taxon>
        <taxon>Actinopterygii</taxon>
        <taxon>Neopterygii</taxon>
        <taxon>Teleostei</taxon>
        <taxon>Ostariophysi</taxon>
        <taxon>Siluriformes</taxon>
        <taxon>Clariidae</taxon>
        <taxon>Clarias</taxon>
    </lineage>
</organism>
<keyword evidence="2" id="KW-1185">Reference proteome</keyword>
<feature type="non-terminal residue" evidence="1">
    <location>
        <position position="1"/>
    </location>
</feature>
<dbReference type="Proteomes" id="UP000727407">
    <property type="component" value="Unassembled WGS sequence"/>
</dbReference>
<dbReference type="AlphaFoldDB" id="A0A8J4WSI2"/>
<evidence type="ECO:0000313" key="1">
    <source>
        <dbReference type="EMBL" id="KAF5891494.1"/>
    </source>
</evidence>
<name>A0A8J4WSI2_CLAMG</name>
<sequence>FITSSTGWWEKISERTSLVHLIVSLQARWNCSGKREVLLASFWLVFYVQGALSQQISGAFVSGDYQSSWEMILPPSSRPAL</sequence>
<comment type="caution">
    <text evidence="1">The sequence shown here is derived from an EMBL/GenBank/DDBJ whole genome shotgun (WGS) entry which is preliminary data.</text>
</comment>
<protein>
    <submittedName>
        <fullName evidence="1">Uncharacterized protein</fullName>
    </submittedName>
</protein>
<accession>A0A8J4WSI2</accession>
<feature type="non-terminal residue" evidence="1">
    <location>
        <position position="81"/>
    </location>
</feature>
<evidence type="ECO:0000313" key="2">
    <source>
        <dbReference type="Proteomes" id="UP000727407"/>
    </source>
</evidence>
<gene>
    <name evidence="1" type="ORF">DAT39_018810</name>
</gene>
<dbReference type="EMBL" id="QNUK01000579">
    <property type="protein sequence ID" value="KAF5891494.1"/>
    <property type="molecule type" value="Genomic_DNA"/>
</dbReference>